<keyword evidence="2" id="KW-0812">Transmembrane</keyword>
<keyword evidence="2" id="KW-1133">Transmembrane helix</keyword>
<sequence>MTATLIPLRPAPARPRPHTTPTIPTTPAPARSSRRPLWLVAGVFLLPLALGWGLFFLGWQPTGQPHGALLQPPQPLPAALAADDARGRWQVLLVGRGPCASDCLAARRALTQLRATLGKYADRVSLREVAAPQADLPVAALPPGAAGTAAGAPLPAYRFYLADPAGRLILAYPADVPWNDLRQDLERLLKYSWVG</sequence>
<evidence type="ECO:0000313" key="3">
    <source>
        <dbReference type="EMBL" id="QEL63843.1"/>
    </source>
</evidence>
<reference evidence="3 4" key="1">
    <citation type="submission" date="2017-07" db="EMBL/GenBank/DDBJ databases">
        <title>Complete genome sequence of Oryzomicrobium terrae TPP412.</title>
        <authorList>
            <person name="Chiu L.-W."/>
            <person name="Lo K.-J."/>
            <person name="Tsai Y.-M."/>
            <person name="Lin S.-S."/>
            <person name="Kuo C.-H."/>
            <person name="Liu C.-T."/>
        </authorList>
    </citation>
    <scope>NUCLEOTIDE SEQUENCE [LARGE SCALE GENOMIC DNA]</scope>
    <source>
        <strain evidence="3 4">TPP412</strain>
    </source>
</reference>
<keyword evidence="4" id="KW-1185">Reference proteome</keyword>
<dbReference type="AlphaFoldDB" id="A0A5C1E4Q2"/>
<dbReference type="RefSeq" id="WP_149424679.1">
    <property type="nucleotide sequence ID" value="NZ_CP022579.1"/>
</dbReference>
<feature type="compositionally biased region" description="Low complexity" evidence="1">
    <location>
        <begin position="19"/>
        <end position="31"/>
    </location>
</feature>
<keyword evidence="2" id="KW-0472">Membrane</keyword>
<evidence type="ECO:0000256" key="1">
    <source>
        <dbReference type="SAM" id="MobiDB-lite"/>
    </source>
</evidence>
<dbReference type="SUPFAM" id="SSF52833">
    <property type="entry name" value="Thioredoxin-like"/>
    <property type="match status" value="1"/>
</dbReference>
<dbReference type="Proteomes" id="UP000323671">
    <property type="component" value="Chromosome"/>
</dbReference>
<dbReference type="EMBL" id="CP022579">
    <property type="protein sequence ID" value="QEL63843.1"/>
    <property type="molecule type" value="Genomic_DNA"/>
</dbReference>
<gene>
    <name evidence="3" type="ORF">OTERR_03670</name>
</gene>
<dbReference type="InterPro" id="IPR036249">
    <property type="entry name" value="Thioredoxin-like_sf"/>
</dbReference>
<name>A0A5C1E4Q2_9RHOO</name>
<protein>
    <recommendedName>
        <fullName evidence="5">Transmembrane protein</fullName>
    </recommendedName>
</protein>
<evidence type="ECO:0000313" key="4">
    <source>
        <dbReference type="Proteomes" id="UP000323671"/>
    </source>
</evidence>
<evidence type="ECO:0008006" key="5">
    <source>
        <dbReference type="Google" id="ProtNLM"/>
    </source>
</evidence>
<accession>A0A5C1E4Q2</accession>
<feature type="region of interest" description="Disordered" evidence="1">
    <location>
        <begin position="1"/>
        <end position="31"/>
    </location>
</feature>
<organism evidence="3 4">
    <name type="scientific">Oryzomicrobium terrae</name>
    <dbReference type="NCBI Taxonomy" id="1735038"/>
    <lineage>
        <taxon>Bacteria</taxon>
        <taxon>Pseudomonadati</taxon>
        <taxon>Pseudomonadota</taxon>
        <taxon>Betaproteobacteria</taxon>
        <taxon>Rhodocyclales</taxon>
        <taxon>Rhodocyclaceae</taxon>
        <taxon>Oryzomicrobium</taxon>
    </lineage>
</organism>
<feature type="transmembrane region" description="Helical" evidence="2">
    <location>
        <begin position="37"/>
        <end position="59"/>
    </location>
</feature>
<proteinExistence type="predicted"/>
<dbReference type="KEGG" id="otr:OTERR_03670"/>
<evidence type="ECO:0000256" key="2">
    <source>
        <dbReference type="SAM" id="Phobius"/>
    </source>
</evidence>